<organism evidence="1 2">
    <name type="scientific">Photobacterium damselae subsp. damselae</name>
    <name type="common">Listonella damsela</name>
    <dbReference type="NCBI Taxonomy" id="85581"/>
    <lineage>
        <taxon>Bacteria</taxon>
        <taxon>Pseudomonadati</taxon>
        <taxon>Pseudomonadota</taxon>
        <taxon>Gammaproteobacteria</taxon>
        <taxon>Vibrionales</taxon>
        <taxon>Vibrionaceae</taxon>
        <taxon>Photobacterium</taxon>
    </lineage>
</organism>
<evidence type="ECO:0000313" key="1">
    <source>
        <dbReference type="EMBL" id="NVP02353.1"/>
    </source>
</evidence>
<dbReference type="EMBL" id="JABXOR010001217">
    <property type="protein sequence ID" value="NVP02353.1"/>
    <property type="molecule type" value="Genomic_DNA"/>
</dbReference>
<dbReference type="Proteomes" id="UP000533429">
    <property type="component" value="Unassembled WGS sequence"/>
</dbReference>
<gene>
    <name evidence="1" type="ORF">HWA77_19230</name>
</gene>
<accession>A0A850QW85</accession>
<dbReference type="AlphaFoldDB" id="A0A850QW85"/>
<name>A0A850QW85_PHODD</name>
<evidence type="ECO:0000313" key="2">
    <source>
        <dbReference type="Proteomes" id="UP000533429"/>
    </source>
</evidence>
<proteinExistence type="predicted"/>
<comment type="caution">
    <text evidence="1">The sequence shown here is derived from an EMBL/GenBank/DDBJ whole genome shotgun (WGS) entry which is preliminary data.</text>
</comment>
<reference evidence="1 2" key="1">
    <citation type="submission" date="2020-06" db="EMBL/GenBank/DDBJ databases">
        <title>Photobacterium damselae subsp. damselae comparative genomics.</title>
        <authorList>
            <person name="Osorio C.R."/>
        </authorList>
    </citation>
    <scope>NUCLEOTIDE SEQUENCE [LARGE SCALE GENOMIC DNA]</scope>
    <source>
        <strain evidence="1 2">TW250/03</strain>
    </source>
</reference>
<sequence length="182" mass="20676">MRFNLIIVFFLFFHSLISKSAESEKNILFLIKAKITSEVLDFKIKSLKSNPKYLVTEYNSKDEVFNSSTFDIIAVSNIPKVRSETFVYDLSLVKNQAYCKYLDSSFSKIDAPSIFVSNSLGLYDELLITNPIRGLKLDSYVSGFKANSTSAYLEYKKIPSKDFFNHIKYCYGVISLSAGLSL</sequence>
<protein>
    <submittedName>
        <fullName evidence="1">Uncharacterized protein</fullName>
    </submittedName>
</protein>